<dbReference type="EMBL" id="JBHFFA010000006">
    <property type="protein sequence ID" value="KAL2620958.1"/>
    <property type="molecule type" value="Genomic_DNA"/>
</dbReference>
<gene>
    <name evidence="1" type="ORF">R1flu_001163</name>
</gene>
<organism evidence="1 2">
    <name type="scientific">Riccia fluitans</name>
    <dbReference type="NCBI Taxonomy" id="41844"/>
    <lineage>
        <taxon>Eukaryota</taxon>
        <taxon>Viridiplantae</taxon>
        <taxon>Streptophyta</taxon>
        <taxon>Embryophyta</taxon>
        <taxon>Marchantiophyta</taxon>
        <taxon>Marchantiopsida</taxon>
        <taxon>Marchantiidae</taxon>
        <taxon>Marchantiales</taxon>
        <taxon>Ricciaceae</taxon>
        <taxon>Riccia</taxon>
    </lineage>
</organism>
<sequence>MDPKQKVKAMANKPMLKGQHIWMDQALTPLQMEQKWNKQLEEKSGRGRTTCYLFRLGHTRAVRCRRLDLPPSKCTPFERAPDGHAQMSVGSFERSTSSLLFGIKERPPGFNHFVSSRSTFGAPTKREDFELLINLCLLFMANVSKRQR</sequence>
<name>A0ABD1Y2P7_9MARC</name>
<keyword evidence="2" id="KW-1185">Reference proteome</keyword>
<dbReference type="AlphaFoldDB" id="A0ABD1Y2P7"/>
<evidence type="ECO:0000313" key="1">
    <source>
        <dbReference type="EMBL" id="KAL2620958.1"/>
    </source>
</evidence>
<reference evidence="1 2" key="1">
    <citation type="submission" date="2024-09" db="EMBL/GenBank/DDBJ databases">
        <title>Chromosome-scale assembly of Riccia fluitans.</title>
        <authorList>
            <person name="Paukszto L."/>
            <person name="Sawicki J."/>
            <person name="Karawczyk K."/>
            <person name="Piernik-Szablinska J."/>
            <person name="Szczecinska M."/>
            <person name="Mazdziarz M."/>
        </authorList>
    </citation>
    <scope>NUCLEOTIDE SEQUENCE [LARGE SCALE GENOMIC DNA]</scope>
    <source>
        <strain evidence="1">Rf_01</strain>
        <tissue evidence="1">Aerial parts of the thallus</tissue>
    </source>
</reference>
<protein>
    <submittedName>
        <fullName evidence="1">Uncharacterized protein</fullName>
    </submittedName>
</protein>
<proteinExistence type="predicted"/>
<dbReference type="Proteomes" id="UP001605036">
    <property type="component" value="Unassembled WGS sequence"/>
</dbReference>
<comment type="caution">
    <text evidence="1">The sequence shown here is derived from an EMBL/GenBank/DDBJ whole genome shotgun (WGS) entry which is preliminary data.</text>
</comment>
<evidence type="ECO:0000313" key="2">
    <source>
        <dbReference type="Proteomes" id="UP001605036"/>
    </source>
</evidence>
<accession>A0ABD1Y2P7</accession>